<proteinExistence type="predicted"/>
<evidence type="ECO:0008006" key="3">
    <source>
        <dbReference type="Google" id="ProtNLM"/>
    </source>
</evidence>
<dbReference type="SUPFAM" id="SSF140500">
    <property type="entry name" value="BAS1536-like"/>
    <property type="match status" value="1"/>
</dbReference>
<evidence type="ECO:0000313" key="2">
    <source>
        <dbReference type="Proteomes" id="UP000006620"/>
    </source>
</evidence>
<evidence type="ECO:0000313" key="1">
    <source>
        <dbReference type="EMBL" id="AEI41530.1"/>
    </source>
</evidence>
<dbReference type="AlphaFoldDB" id="F8F5W6"/>
<dbReference type="HOGENOM" id="CLU_2937258_0_0_9"/>
<dbReference type="PATRIC" id="fig|1036673.3.peg.2724"/>
<protein>
    <recommendedName>
        <fullName evidence="3">Spo0E like sporulation regulatory protein</fullName>
    </recommendedName>
</protein>
<sequence length="60" mass="6761">MELKPQIGRQIQNCIDDLSSLVTGHGCALTDPDVLRKSMELDELILQVMRNQRASSKKVH</sequence>
<dbReference type="Pfam" id="PF09388">
    <property type="entry name" value="SpoOE-like"/>
    <property type="match status" value="1"/>
</dbReference>
<dbReference type="InterPro" id="IPR037208">
    <property type="entry name" value="Spo0E-like_sf"/>
</dbReference>
<dbReference type="RefSeq" id="WP_013916691.1">
    <property type="nucleotide sequence ID" value="NC_015690.1"/>
</dbReference>
<dbReference type="InterPro" id="IPR018540">
    <property type="entry name" value="Spo0E-like"/>
</dbReference>
<reference evidence="1 2" key="2">
    <citation type="journal article" date="2013" name="Genome Announc.">
        <title>Genome Sequence of Growth-Improving Paenibacillus mucilaginosus Strain KNP414.</title>
        <authorList>
            <person name="Lu J.J."/>
            <person name="Wang J.F."/>
            <person name="Hu X.F."/>
        </authorList>
    </citation>
    <scope>NUCLEOTIDE SEQUENCE [LARGE SCALE GENOMIC DNA]</scope>
    <source>
        <strain evidence="1 2">KNP414</strain>
    </source>
</reference>
<dbReference type="GO" id="GO:0043937">
    <property type="term" value="P:regulation of sporulation"/>
    <property type="evidence" value="ECO:0007669"/>
    <property type="project" value="InterPro"/>
</dbReference>
<dbReference type="Proteomes" id="UP000006620">
    <property type="component" value="Chromosome"/>
</dbReference>
<gene>
    <name evidence="1" type="ordered locus">KNP414_02972</name>
</gene>
<dbReference type="GO" id="GO:0046983">
    <property type="term" value="F:protein dimerization activity"/>
    <property type="evidence" value="ECO:0007669"/>
    <property type="project" value="InterPro"/>
</dbReference>
<dbReference type="KEGG" id="pms:KNP414_02972"/>
<name>F8F5W6_PAEMK</name>
<dbReference type="Gene3D" id="4.10.280.10">
    <property type="entry name" value="Helix-loop-helix DNA-binding domain"/>
    <property type="match status" value="1"/>
</dbReference>
<dbReference type="EMBL" id="CP002869">
    <property type="protein sequence ID" value="AEI41530.1"/>
    <property type="molecule type" value="Genomic_DNA"/>
</dbReference>
<organism evidence="1 2">
    <name type="scientific">Paenibacillus mucilaginosus (strain KNP414)</name>
    <dbReference type="NCBI Taxonomy" id="1036673"/>
    <lineage>
        <taxon>Bacteria</taxon>
        <taxon>Bacillati</taxon>
        <taxon>Bacillota</taxon>
        <taxon>Bacilli</taxon>
        <taxon>Bacillales</taxon>
        <taxon>Paenibacillaceae</taxon>
        <taxon>Paenibacillus</taxon>
    </lineage>
</organism>
<accession>F8F5W6</accession>
<reference evidence="2" key="1">
    <citation type="submission" date="2011-06" db="EMBL/GenBank/DDBJ databases">
        <title>Complete genome sequence of Paenibacillus mucilaginosus KNP414.</title>
        <authorList>
            <person name="Wang J."/>
            <person name="Hu S."/>
            <person name="Hu X."/>
            <person name="Zhang B."/>
            <person name="Dong D."/>
            <person name="Zhang S."/>
            <person name="Zhao K."/>
            <person name="Wu D."/>
        </authorList>
    </citation>
    <scope>NUCLEOTIDE SEQUENCE [LARGE SCALE GENOMIC DNA]</scope>
    <source>
        <strain evidence="2">KNP414</strain>
    </source>
</reference>
<dbReference type="InterPro" id="IPR036638">
    <property type="entry name" value="HLH_DNA-bd_sf"/>
</dbReference>